<dbReference type="Gene3D" id="6.10.10.10">
    <property type="entry name" value="Flagellar export chaperone, C-terminal domain"/>
    <property type="match status" value="1"/>
</dbReference>
<evidence type="ECO:0000256" key="2">
    <source>
        <dbReference type="ARBA" id="ARBA00022525"/>
    </source>
</evidence>
<dbReference type="GO" id="GO:0009288">
    <property type="term" value="C:bacterial-type flagellum"/>
    <property type="evidence" value="ECO:0007669"/>
    <property type="project" value="UniProtKB-SubCell"/>
</dbReference>
<dbReference type="PANTHER" id="PTHR42792">
    <property type="entry name" value="FLAGELLIN"/>
    <property type="match status" value="1"/>
</dbReference>
<evidence type="ECO:0000256" key="4">
    <source>
        <dbReference type="RuleBase" id="RU362073"/>
    </source>
</evidence>
<keyword evidence="8" id="KW-0282">Flagellum</keyword>
<proteinExistence type="inferred from homology"/>
<evidence type="ECO:0000259" key="6">
    <source>
        <dbReference type="Pfam" id="PF00669"/>
    </source>
</evidence>
<dbReference type="Gene3D" id="1.20.1330.10">
    <property type="entry name" value="f41 fragment of flagellin, N-terminal domain"/>
    <property type="match status" value="1"/>
</dbReference>
<dbReference type="InterPro" id="IPR001492">
    <property type="entry name" value="Flagellin"/>
</dbReference>
<dbReference type="Pfam" id="PF00669">
    <property type="entry name" value="Flagellin_N"/>
    <property type="match status" value="1"/>
</dbReference>
<evidence type="ECO:0000256" key="5">
    <source>
        <dbReference type="SAM" id="Coils"/>
    </source>
</evidence>
<dbReference type="EMBL" id="PYGI01000018">
    <property type="protein sequence ID" value="PSL12344.1"/>
    <property type="molecule type" value="Genomic_DNA"/>
</dbReference>
<feature type="domain" description="Flagellin C-terminal" evidence="7">
    <location>
        <begin position="506"/>
        <end position="591"/>
    </location>
</feature>
<evidence type="ECO:0000259" key="7">
    <source>
        <dbReference type="Pfam" id="PF00700"/>
    </source>
</evidence>
<organism evidence="8 9">
    <name type="scientific">Marinobacterium halophilum</name>
    <dbReference type="NCBI Taxonomy" id="267374"/>
    <lineage>
        <taxon>Bacteria</taxon>
        <taxon>Pseudomonadati</taxon>
        <taxon>Pseudomonadota</taxon>
        <taxon>Gammaproteobacteria</taxon>
        <taxon>Oceanospirillales</taxon>
        <taxon>Oceanospirillaceae</taxon>
        <taxon>Marinobacterium</taxon>
    </lineage>
</organism>
<evidence type="ECO:0000256" key="3">
    <source>
        <dbReference type="ARBA" id="ARBA00023143"/>
    </source>
</evidence>
<reference evidence="8 9" key="1">
    <citation type="submission" date="2018-03" db="EMBL/GenBank/DDBJ databases">
        <title>Genomic Encyclopedia of Archaeal and Bacterial Type Strains, Phase II (KMG-II): from individual species to whole genera.</title>
        <authorList>
            <person name="Goeker M."/>
        </authorList>
    </citation>
    <scope>NUCLEOTIDE SEQUENCE [LARGE SCALE GENOMIC DNA]</scope>
    <source>
        <strain evidence="8 9">DSM 17586</strain>
    </source>
</reference>
<keyword evidence="3 4" id="KW-0975">Bacterial flagellum</keyword>
<feature type="domain" description="Flagellin N-terminal" evidence="6">
    <location>
        <begin position="5"/>
        <end position="141"/>
    </location>
</feature>
<keyword evidence="5" id="KW-0175">Coiled coil</keyword>
<name>A0A2P8ESC5_9GAMM</name>
<dbReference type="GO" id="GO:0005198">
    <property type="term" value="F:structural molecule activity"/>
    <property type="evidence" value="ECO:0007669"/>
    <property type="project" value="UniProtKB-UniRule"/>
</dbReference>
<dbReference type="InterPro" id="IPR010810">
    <property type="entry name" value="Flagellin_hook_IN_motif"/>
</dbReference>
<dbReference type="PRINTS" id="PR00207">
    <property type="entry name" value="FLAGELLIN"/>
</dbReference>
<keyword evidence="9" id="KW-1185">Reference proteome</keyword>
<dbReference type="Proteomes" id="UP000242133">
    <property type="component" value="Unassembled WGS sequence"/>
</dbReference>
<dbReference type="InterPro" id="IPR046358">
    <property type="entry name" value="Flagellin_C"/>
</dbReference>
<dbReference type="SUPFAM" id="SSF64518">
    <property type="entry name" value="Phase 1 flagellin"/>
    <property type="match status" value="1"/>
</dbReference>
<dbReference type="AlphaFoldDB" id="A0A2P8ESC5"/>
<dbReference type="PANTHER" id="PTHR42792:SF2">
    <property type="entry name" value="FLAGELLIN"/>
    <property type="match status" value="1"/>
</dbReference>
<dbReference type="Gene3D" id="3.30.70.2120">
    <property type="match status" value="2"/>
</dbReference>
<dbReference type="InterPro" id="IPR042187">
    <property type="entry name" value="Flagellin_C_sub2"/>
</dbReference>
<sequence>MAMVINSNIMSLNAQNQLTKSQNDLNTSMERLTSGKRINSAADDAAGLAIANRMTSQIRGLDQAVRNANDGQALIQTAEGALDETSNILQRMRELSIQSANGTYDSGNRSTLNAEVMQLQEEITRIADTTSFNGQNLLDGSLGELTLQVGSEANQTISTEIGKLDAKGLGGEAGGDVVGAAATGGTLVAGLTLLNSSTSMTINSQAVGDLSDSANLQEALDSINEKVSGVEVSAFTEMTAADEGTGIIRDTNVLELSIVGPGAESNTIQITDTGSMEELVEEINSQAAGQLTASLDENGKLQIASETGATLTVATDSADKLAGAQASGFVADTATAVDGSENVTGNAQLSFTITDSNVDSVDVAFTNGATGQAASAAIGVQTRDGADITGVANTGQAALNEGDITLNGVEIGAVAAGTGAVTQGANLAEAINKMSAETGVVATADGTTGALTLDSVSGDEISIDFRDGSNATLANTGLIETNNATSVGNSVADIDISTVAGAQKAIDILDSALEQVSSIRGDLGAVSNRLDSTMSNLANISENQSAARSRIEDADFAAESANLSRAQVLQQAGTAMLSQANAAPQQVLSLLQ</sequence>
<comment type="function">
    <text evidence="4">Flagellin is the subunit protein which polymerizes to form the filaments of bacterial flagella.</text>
</comment>
<evidence type="ECO:0000313" key="8">
    <source>
        <dbReference type="EMBL" id="PSL12344.1"/>
    </source>
</evidence>
<keyword evidence="8" id="KW-0966">Cell projection</keyword>
<feature type="coiled-coil region" evidence="5">
    <location>
        <begin position="75"/>
        <end position="129"/>
    </location>
</feature>
<accession>A0A2P8ESC5</accession>
<dbReference type="Pfam" id="PF00700">
    <property type="entry name" value="Flagellin_C"/>
    <property type="match status" value="1"/>
</dbReference>
<evidence type="ECO:0000313" key="9">
    <source>
        <dbReference type="Proteomes" id="UP000242133"/>
    </source>
</evidence>
<dbReference type="OrthoDB" id="9796789at2"/>
<evidence type="ECO:0000256" key="1">
    <source>
        <dbReference type="ARBA" id="ARBA00005709"/>
    </source>
</evidence>
<comment type="similarity">
    <text evidence="1 4">Belongs to the bacterial flagellin family.</text>
</comment>
<dbReference type="InterPro" id="IPR001029">
    <property type="entry name" value="Flagellin_N"/>
</dbReference>
<comment type="caution">
    <text evidence="8">The sequence shown here is derived from an EMBL/GenBank/DDBJ whole genome shotgun (WGS) entry which is preliminary data.</text>
</comment>
<keyword evidence="2 4" id="KW-0964">Secreted</keyword>
<gene>
    <name evidence="8" type="ORF">CLV44_11822</name>
</gene>
<keyword evidence="8" id="KW-0969">Cilium</keyword>
<dbReference type="GO" id="GO:0005576">
    <property type="term" value="C:extracellular region"/>
    <property type="evidence" value="ECO:0007669"/>
    <property type="project" value="UniProtKB-SubCell"/>
</dbReference>
<comment type="subcellular location">
    <subcellularLocation>
        <location evidence="4">Secreted</location>
    </subcellularLocation>
    <subcellularLocation>
        <location evidence="4">Bacterial flagellum</location>
    </subcellularLocation>
</comment>
<dbReference type="RefSeq" id="WP_106592495.1">
    <property type="nucleotide sequence ID" value="NZ_PYGI01000018.1"/>
</dbReference>
<dbReference type="Pfam" id="PF07196">
    <property type="entry name" value="Flagellin_IN"/>
    <property type="match status" value="1"/>
</dbReference>
<protein>
    <recommendedName>
        <fullName evidence="4">Flagellin</fullName>
    </recommendedName>
</protein>